<dbReference type="Gene3D" id="3.90.190.10">
    <property type="entry name" value="Protein tyrosine phosphatase superfamily"/>
    <property type="match status" value="1"/>
</dbReference>
<dbReference type="SUPFAM" id="SSF52799">
    <property type="entry name" value="(Phosphotyrosine protein) phosphatases II"/>
    <property type="match status" value="1"/>
</dbReference>
<feature type="compositionally biased region" description="Low complexity" evidence="2">
    <location>
        <begin position="29"/>
        <end position="38"/>
    </location>
</feature>
<proteinExistence type="inferred from homology"/>
<dbReference type="InterPro" id="IPR055214">
    <property type="entry name" value="PTP-NADK"/>
</dbReference>
<dbReference type="InterPro" id="IPR029021">
    <property type="entry name" value="Prot-tyrosine_phosphatase-like"/>
</dbReference>
<gene>
    <name evidence="4" type="ORF">FBZ90_1312</name>
</gene>
<feature type="region of interest" description="Disordered" evidence="2">
    <location>
        <begin position="10"/>
        <end position="42"/>
    </location>
</feature>
<feature type="domain" description="Tyrosine specific protein phosphatases" evidence="3">
    <location>
        <begin position="138"/>
        <end position="189"/>
    </location>
</feature>
<evidence type="ECO:0000256" key="2">
    <source>
        <dbReference type="SAM" id="MobiDB-lite"/>
    </source>
</evidence>
<dbReference type="PROSITE" id="PS50056">
    <property type="entry name" value="TYR_PHOSPHATASE_2"/>
    <property type="match status" value="1"/>
</dbReference>
<dbReference type="PANTHER" id="PTHR31126:SF72">
    <property type="entry name" value="DUAL SPECIFICITY PROTEIN PHOSPHATASE TPBA"/>
    <property type="match status" value="1"/>
</dbReference>
<evidence type="ECO:0000313" key="5">
    <source>
        <dbReference type="Proteomes" id="UP000315751"/>
    </source>
</evidence>
<evidence type="ECO:0000259" key="3">
    <source>
        <dbReference type="PROSITE" id="PS50056"/>
    </source>
</evidence>
<name>A0A560GIT6_9PROT</name>
<evidence type="ECO:0000256" key="1">
    <source>
        <dbReference type="ARBA" id="ARBA00009580"/>
    </source>
</evidence>
<keyword evidence="5" id="KW-1185">Reference proteome</keyword>
<dbReference type="AlphaFoldDB" id="A0A560GIT6"/>
<evidence type="ECO:0000313" key="4">
    <source>
        <dbReference type="EMBL" id="TWB33604.1"/>
    </source>
</evidence>
<organism evidence="4 5">
    <name type="scientific">Nitrospirillum amazonense</name>
    <dbReference type="NCBI Taxonomy" id="28077"/>
    <lineage>
        <taxon>Bacteria</taxon>
        <taxon>Pseudomonadati</taxon>
        <taxon>Pseudomonadota</taxon>
        <taxon>Alphaproteobacteria</taxon>
        <taxon>Rhodospirillales</taxon>
        <taxon>Azospirillaceae</taxon>
        <taxon>Nitrospirillum</taxon>
    </lineage>
</organism>
<comment type="similarity">
    <text evidence="1">Belongs to the protein-tyrosine phosphatase family.</text>
</comment>
<dbReference type="Proteomes" id="UP000315751">
    <property type="component" value="Unassembled WGS sequence"/>
</dbReference>
<sequence length="261" mass="29706">MTDYRLQAVTVDKMPAAGTEAPPTPLATPSPATSHPASGVPPQRISGVKRYLNSFFKDHAFIRMIYKNMFQISPRLYRSSQPTPRHIAQAARLGVRTVINLRGRRDNCGSWVLEDEACARQGLALVNFPVNSRDAPKKHILHQAREIWRDAQYPVLMHCKAGSDRVGFMSVLYLFVHEGVPLRTALGQLSPKYGHLRHAKTGILDHFFETFLAYAEGQRIEPTVDAFYQWVDDVYDPPAFKKTFMTRWWASVLADKVLRRE</sequence>
<dbReference type="Pfam" id="PF22741">
    <property type="entry name" value="PTP-NADK"/>
    <property type="match status" value="1"/>
</dbReference>
<dbReference type="InterPro" id="IPR000387">
    <property type="entry name" value="Tyr_Pase_dom"/>
</dbReference>
<reference evidence="4 5" key="1">
    <citation type="submission" date="2019-06" db="EMBL/GenBank/DDBJ databases">
        <title>Genomic Encyclopedia of Type Strains, Phase IV (KMG-V): Genome sequencing to study the core and pangenomes of soil and plant-associated prokaryotes.</title>
        <authorList>
            <person name="Whitman W."/>
        </authorList>
    </citation>
    <scope>NUCLEOTIDE SEQUENCE [LARGE SCALE GENOMIC DNA]</scope>
    <source>
        <strain evidence="4 5">BR 11622</strain>
    </source>
</reference>
<accession>A0A560GIT6</accession>
<dbReference type="GO" id="GO:0016791">
    <property type="term" value="F:phosphatase activity"/>
    <property type="evidence" value="ECO:0007669"/>
    <property type="project" value="TreeGrafter"/>
</dbReference>
<comment type="caution">
    <text evidence="4">The sequence shown here is derived from an EMBL/GenBank/DDBJ whole genome shotgun (WGS) entry which is preliminary data.</text>
</comment>
<dbReference type="EMBL" id="VITR01000031">
    <property type="protein sequence ID" value="TWB33604.1"/>
    <property type="molecule type" value="Genomic_DNA"/>
</dbReference>
<dbReference type="PANTHER" id="PTHR31126">
    <property type="entry name" value="TYROSINE-PROTEIN PHOSPHATASE"/>
    <property type="match status" value="1"/>
</dbReference>
<protein>
    <submittedName>
        <fullName evidence="4">Uncharacterized protein (TIGR01244 family)</fullName>
    </submittedName>
</protein>
<dbReference type="RefSeq" id="WP_246130895.1">
    <property type="nucleotide sequence ID" value="NZ_VITR01000031.1"/>
</dbReference>